<organism evidence="15 16">
    <name type="scientific">Berryella wangjianweii</name>
    <dbReference type="NCBI Taxonomy" id="2734634"/>
    <lineage>
        <taxon>Bacteria</taxon>
        <taxon>Bacillati</taxon>
        <taxon>Actinomycetota</taxon>
        <taxon>Coriobacteriia</taxon>
        <taxon>Eggerthellales</taxon>
        <taxon>Eggerthellaceae</taxon>
        <taxon>Berryella</taxon>
    </lineage>
</organism>
<dbReference type="GO" id="GO:0000287">
    <property type="term" value="F:magnesium ion binding"/>
    <property type="evidence" value="ECO:0007669"/>
    <property type="project" value="UniProtKB-UniRule"/>
</dbReference>
<evidence type="ECO:0000256" key="6">
    <source>
        <dbReference type="ARBA" id="ARBA00022763"/>
    </source>
</evidence>
<dbReference type="GO" id="GO:0003677">
    <property type="term" value="F:DNA binding"/>
    <property type="evidence" value="ECO:0007669"/>
    <property type="project" value="UniProtKB-KW"/>
</dbReference>
<feature type="binding site" evidence="13">
    <location>
        <position position="71"/>
    </location>
    <ligand>
        <name>Mg(2+)</name>
        <dbReference type="ChEBI" id="CHEBI:18420"/>
        <label>2</label>
    </ligand>
</feature>
<comment type="similarity">
    <text evidence="1 13">Belongs to the RuvC family.</text>
</comment>
<sequence length="168" mass="17792">MKVDRVVLGIDPGLAHTGWGVVHQRGSNLSCVAYGCVATPAQHELSQRLAKIYQQVGAVIARFRPEAVGIETVWFGSNVTAAFATGQARGAALVACAQAGLDVGEFSPSQIKISVVGTGSAEKEQVQYMMRHILGLQRDPQPDHAADALAAAVCYTVHDRLQQKEVGA</sequence>
<dbReference type="RefSeq" id="WP_172166458.1">
    <property type="nucleotide sequence ID" value="NZ_CP053716.1"/>
</dbReference>
<dbReference type="GO" id="GO:0008821">
    <property type="term" value="F:crossover junction DNA endonuclease activity"/>
    <property type="evidence" value="ECO:0007669"/>
    <property type="project" value="UniProtKB-UniRule"/>
</dbReference>
<comment type="function">
    <text evidence="13">The RuvA-RuvB-RuvC complex processes Holliday junction (HJ) DNA during genetic recombination and DNA repair. Endonuclease that resolves HJ intermediates. Cleaves cruciform DNA by making single-stranded nicks across the HJ at symmetrical positions within the homologous arms, yielding a 5'-phosphate and a 3'-hydroxyl group; requires a central core of homology in the junction. The consensus cleavage sequence is 5'-(A/T)TT(C/G)-3'. Cleavage occurs on the 3'-side of the TT dinucleotide at the point of strand exchange. HJ branch migration catalyzed by RuvA-RuvB allows RuvC to scan DNA until it finds its consensus sequence, where it cleaves and resolves the cruciform DNA.</text>
</comment>
<keyword evidence="9 13" id="KW-0238">DNA-binding</keyword>
<evidence type="ECO:0000313" key="15">
    <source>
        <dbReference type="EMBL" id="QKF07740.1"/>
    </source>
</evidence>
<gene>
    <name evidence="13 15" type="primary">ruvC</name>
    <name evidence="15" type="ORF">HLV38_06190</name>
</gene>
<evidence type="ECO:0000256" key="11">
    <source>
        <dbReference type="ARBA" id="ARBA00023204"/>
    </source>
</evidence>
<feature type="active site" evidence="13">
    <location>
        <position position="11"/>
    </location>
</feature>
<evidence type="ECO:0000256" key="8">
    <source>
        <dbReference type="ARBA" id="ARBA00022842"/>
    </source>
</evidence>
<dbReference type="NCBIfam" id="NF000711">
    <property type="entry name" value="PRK00039.2-1"/>
    <property type="match status" value="1"/>
</dbReference>
<name>A0A6M8J186_9ACTN</name>
<proteinExistence type="inferred from homology"/>
<dbReference type="Gene3D" id="3.30.420.10">
    <property type="entry name" value="Ribonuclease H-like superfamily/Ribonuclease H"/>
    <property type="match status" value="1"/>
</dbReference>
<keyword evidence="3 13" id="KW-0540">Nuclease</keyword>
<evidence type="ECO:0000256" key="3">
    <source>
        <dbReference type="ARBA" id="ARBA00022722"/>
    </source>
</evidence>
<feature type="binding site" evidence="13">
    <location>
        <position position="144"/>
    </location>
    <ligand>
        <name>Mg(2+)</name>
        <dbReference type="ChEBI" id="CHEBI:18420"/>
        <label>1</label>
    </ligand>
</feature>
<keyword evidence="7 13" id="KW-0378">Hydrolase</keyword>
<dbReference type="PRINTS" id="PR00696">
    <property type="entry name" value="RSOLVASERUVC"/>
</dbReference>
<dbReference type="GO" id="GO:0005737">
    <property type="term" value="C:cytoplasm"/>
    <property type="evidence" value="ECO:0007669"/>
    <property type="project" value="UniProtKB-SubCell"/>
</dbReference>
<dbReference type="HAMAP" id="MF_00034">
    <property type="entry name" value="RuvC"/>
    <property type="match status" value="1"/>
</dbReference>
<evidence type="ECO:0000256" key="7">
    <source>
        <dbReference type="ARBA" id="ARBA00022801"/>
    </source>
</evidence>
<dbReference type="FunFam" id="3.30.420.10:FF:000002">
    <property type="entry name" value="Crossover junction endodeoxyribonuclease RuvC"/>
    <property type="match status" value="1"/>
</dbReference>
<evidence type="ECO:0000256" key="9">
    <source>
        <dbReference type="ARBA" id="ARBA00023125"/>
    </source>
</evidence>
<evidence type="ECO:0000256" key="1">
    <source>
        <dbReference type="ARBA" id="ARBA00009518"/>
    </source>
</evidence>
<feature type="active site" evidence="13">
    <location>
        <position position="144"/>
    </location>
</feature>
<evidence type="ECO:0000256" key="5">
    <source>
        <dbReference type="ARBA" id="ARBA00022759"/>
    </source>
</evidence>
<dbReference type="PANTHER" id="PTHR30194">
    <property type="entry name" value="CROSSOVER JUNCTION ENDODEOXYRIBONUCLEASE RUVC"/>
    <property type="match status" value="1"/>
</dbReference>
<keyword evidence="11 13" id="KW-0234">DNA repair</keyword>
<dbReference type="InterPro" id="IPR012337">
    <property type="entry name" value="RNaseH-like_sf"/>
</dbReference>
<evidence type="ECO:0000256" key="13">
    <source>
        <dbReference type="HAMAP-Rule" id="MF_00034"/>
    </source>
</evidence>
<dbReference type="Proteomes" id="UP000503297">
    <property type="component" value="Chromosome"/>
</dbReference>
<feature type="binding site" evidence="13">
    <location>
        <position position="11"/>
    </location>
    <ligand>
        <name>Mg(2+)</name>
        <dbReference type="ChEBI" id="CHEBI:18420"/>
        <label>1</label>
    </ligand>
</feature>
<comment type="cofactor">
    <cofactor evidence="13">
        <name>Mg(2+)</name>
        <dbReference type="ChEBI" id="CHEBI:18420"/>
    </cofactor>
    <text evidence="13">Binds 2 Mg(2+) ion per subunit.</text>
</comment>
<evidence type="ECO:0000256" key="4">
    <source>
        <dbReference type="ARBA" id="ARBA00022723"/>
    </source>
</evidence>
<reference evidence="16" key="1">
    <citation type="submission" date="2020-05" db="EMBL/GenBank/DDBJ databases">
        <title>Novel species in genus Nocardioides.</title>
        <authorList>
            <person name="Zhang G."/>
        </authorList>
    </citation>
    <scope>NUCLEOTIDE SEQUENCE [LARGE SCALE GENOMIC DNA]</scope>
    <source>
        <strain evidence="16">zg-1050</strain>
    </source>
</reference>
<evidence type="ECO:0000313" key="16">
    <source>
        <dbReference type="Proteomes" id="UP000503297"/>
    </source>
</evidence>
<dbReference type="EC" id="3.1.21.10" evidence="13 14"/>
<evidence type="ECO:0000256" key="2">
    <source>
        <dbReference type="ARBA" id="ARBA00022490"/>
    </source>
</evidence>
<dbReference type="EMBL" id="CP053716">
    <property type="protein sequence ID" value="QKF07740.1"/>
    <property type="molecule type" value="Genomic_DNA"/>
</dbReference>
<dbReference type="GO" id="GO:0006310">
    <property type="term" value="P:DNA recombination"/>
    <property type="evidence" value="ECO:0007669"/>
    <property type="project" value="UniProtKB-UniRule"/>
</dbReference>
<comment type="catalytic activity">
    <reaction evidence="12 13">
        <text>Endonucleolytic cleavage at a junction such as a reciprocal single-stranded crossover between two homologous DNA duplexes (Holliday junction).</text>
        <dbReference type="EC" id="3.1.21.10"/>
    </reaction>
</comment>
<dbReference type="KEGG" id="bwa:HLV38_06190"/>
<dbReference type="AlphaFoldDB" id="A0A6M8J186"/>
<evidence type="ECO:0000256" key="10">
    <source>
        <dbReference type="ARBA" id="ARBA00023172"/>
    </source>
</evidence>
<keyword evidence="10 13" id="KW-0233">DNA recombination</keyword>
<dbReference type="GO" id="GO:0048476">
    <property type="term" value="C:Holliday junction resolvase complex"/>
    <property type="evidence" value="ECO:0007669"/>
    <property type="project" value="UniProtKB-UniRule"/>
</dbReference>
<comment type="subcellular location">
    <subcellularLocation>
        <location evidence="13">Cytoplasm</location>
    </subcellularLocation>
</comment>
<evidence type="ECO:0000256" key="12">
    <source>
        <dbReference type="ARBA" id="ARBA00029354"/>
    </source>
</evidence>
<comment type="subunit">
    <text evidence="13">Homodimer which binds Holliday junction (HJ) DNA. The HJ becomes 2-fold symmetrical on binding to RuvC with unstacked arms; it has a different conformation from HJ DNA in complex with RuvA. In the full resolvosome a probable DNA-RuvA(4)-RuvB(12)-RuvC(2) complex forms which resolves the HJ.</text>
</comment>
<keyword evidence="16" id="KW-1185">Reference proteome</keyword>
<feature type="active site" evidence="13">
    <location>
        <position position="71"/>
    </location>
</feature>
<accession>A0A6M8J186</accession>
<keyword evidence="4 13" id="KW-0479">Metal-binding</keyword>
<dbReference type="GO" id="GO:0006281">
    <property type="term" value="P:DNA repair"/>
    <property type="evidence" value="ECO:0007669"/>
    <property type="project" value="UniProtKB-UniRule"/>
</dbReference>
<dbReference type="CDD" id="cd16962">
    <property type="entry name" value="RuvC"/>
    <property type="match status" value="1"/>
</dbReference>
<evidence type="ECO:0000256" key="14">
    <source>
        <dbReference type="NCBIfam" id="TIGR00228"/>
    </source>
</evidence>
<dbReference type="NCBIfam" id="TIGR00228">
    <property type="entry name" value="ruvC"/>
    <property type="match status" value="1"/>
</dbReference>
<dbReference type="InterPro" id="IPR036397">
    <property type="entry name" value="RNaseH_sf"/>
</dbReference>
<keyword evidence="5 13" id="KW-0255">Endonuclease</keyword>
<dbReference type="InterPro" id="IPR002176">
    <property type="entry name" value="X-over_junc_endoDNase_RuvC"/>
</dbReference>
<keyword evidence="6 13" id="KW-0227">DNA damage</keyword>
<dbReference type="PANTHER" id="PTHR30194:SF3">
    <property type="entry name" value="CROSSOVER JUNCTION ENDODEOXYRIBONUCLEASE RUVC"/>
    <property type="match status" value="1"/>
</dbReference>
<protein>
    <recommendedName>
        <fullName evidence="13 14">Crossover junction endodeoxyribonuclease RuvC</fullName>
        <ecNumber evidence="13 14">3.1.21.10</ecNumber>
    </recommendedName>
    <alternativeName>
        <fullName evidence="13">Holliday junction nuclease RuvC</fullName>
    </alternativeName>
    <alternativeName>
        <fullName evidence="13">Holliday junction resolvase RuvC</fullName>
    </alternativeName>
</protein>
<dbReference type="Pfam" id="PF02075">
    <property type="entry name" value="RuvC"/>
    <property type="match status" value="1"/>
</dbReference>
<dbReference type="SUPFAM" id="SSF53098">
    <property type="entry name" value="Ribonuclease H-like"/>
    <property type="match status" value="1"/>
</dbReference>
<keyword evidence="8 13" id="KW-0460">Magnesium</keyword>
<keyword evidence="2 13" id="KW-0963">Cytoplasm</keyword>